<dbReference type="AlphaFoldDB" id="A0A4S3TQK1"/>
<dbReference type="RefSeq" id="WP_141462521.1">
    <property type="nucleotide sequence ID" value="NZ_RBZW01000003.1"/>
</dbReference>
<reference evidence="2 3" key="1">
    <citation type="submission" date="2018-10" db="EMBL/GenBank/DDBJ databases">
        <title>Natronolimnobius sp. XQ-INN 246 isolated from Inner Mongolia Autonomous Region of China.</title>
        <authorList>
            <person name="Xue Q."/>
        </authorList>
    </citation>
    <scope>NUCLEOTIDE SEQUENCE [LARGE SCALE GENOMIC DNA]</scope>
    <source>
        <strain evidence="2 3">XQ-INN 246</strain>
    </source>
</reference>
<evidence type="ECO:0000259" key="1">
    <source>
        <dbReference type="Pfam" id="PF01850"/>
    </source>
</evidence>
<protein>
    <submittedName>
        <fullName evidence="2">PIN domain-containing protein</fullName>
    </submittedName>
</protein>
<dbReference type="OrthoDB" id="220712at2157"/>
<dbReference type="Gene3D" id="3.40.50.1010">
    <property type="entry name" value="5'-nuclease"/>
    <property type="match status" value="1"/>
</dbReference>
<evidence type="ECO:0000313" key="2">
    <source>
        <dbReference type="EMBL" id="THE66566.1"/>
    </source>
</evidence>
<accession>A0A4S3TQK1</accession>
<feature type="domain" description="PIN" evidence="1">
    <location>
        <begin position="5"/>
        <end position="130"/>
    </location>
</feature>
<sequence>MSDQYVFDTEAIIAYLYDEPGRNVVERFLGDVRDGTVDGLLAETNAGEVLYLVARFEGIDDEPTMDSLRTADRDLRALERWGIHIERADWRLAAEVKADGHISFADAHGVALAHETDATLVAGGDDDFETLPIDVDVVRFREEGVYSNH</sequence>
<comment type="caution">
    <text evidence="2">The sequence shown here is derived from an EMBL/GenBank/DDBJ whole genome shotgun (WGS) entry which is preliminary data.</text>
</comment>
<dbReference type="Proteomes" id="UP000318864">
    <property type="component" value="Unassembled WGS sequence"/>
</dbReference>
<dbReference type="EMBL" id="RBZW01000003">
    <property type="protein sequence ID" value="THE66566.1"/>
    <property type="molecule type" value="Genomic_DNA"/>
</dbReference>
<dbReference type="InterPro" id="IPR002716">
    <property type="entry name" value="PIN_dom"/>
</dbReference>
<dbReference type="SUPFAM" id="SSF88723">
    <property type="entry name" value="PIN domain-like"/>
    <property type="match status" value="1"/>
</dbReference>
<organism evidence="2 3">
    <name type="scientific">Salinadaptatus halalkaliphilus</name>
    <dbReference type="NCBI Taxonomy" id="2419781"/>
    <lineage>
        <taxon>Archaea</taxon>
        <taxon>Methanobacteriati</taxon>
        <taxon>Methanobacteriota</taxon>
        <taxon>Stenosarchaea group</taxon>
        <taxon>Halobacteria</taxon>
        <taxon>Halobacteriales</taxon>
        <taxon>Natrialbaceae</taxon>
        <taxon>Salinadaptatus</taxon>
    </lineage>
</organism>
<gene>
    <name evidence="2" type="ORF">D8Y22_00040</name>
</gene>
<evidence type="ECO:0000313" key="3">
    <source>
        <dbReference type="Proteomes" id="UP000318864"/>
    </source>
</evidence>
<keyword evidence="3" id="KW-1185">Reference proteome</keyword>
<proteinExistence type="predicted"/>
<name>A0A4S3TQK1_9EURY</name>
<dbReference type="Pfam" id="PF01850">
    <property type="entry name" value="PIN"/>
    <property type="match status" value="1"/>
</dbReference>
<dbReference type="InterPro" id="IPR029060">
    <property type="entry name" value="PIN-like_dom_sf"/>
</dbReference>